<dbReference type="AlphaFoldDB" id="A0A9P8L992"/>
<sequence length="907" mass="101003">MEMIFGLQRMHLQSRPPHGMRDQPSDLPLRNIVERLPYILTLKTAKDAFACLTKQTMDYLEMCSGKQDDRTSLRRTVVIRALVSGTRMLCLHPDIISRHASLSSLSLRIGPYFGLWERILCQACNFALRQEPRRQQTLKMQRMGLNGNMLPPDDPRLLNMANEYINNFFSDPHSKYWALYDISWSIVAAFIKSRAVKADANVQEYFSLATEIADGIMAEACKGPEDAETCALLLDIVESLHPILVAGTGQREGTWQASYEKILSGIFPGRASLFKVFHACVSEEVITLRGFEYDLKQRQLAVRSGNRELSHLLSRLEDACLAGIDTYNECPSSSTHDPRTNQSKAPLKLYLLNCGVGHIIAENHEYVTRLLSDGGRRLSWENGSLVVPGGDRCPFCVTNADPHPTFTRLKEVLPLNNMLEAISQKRQELDASGNQGPKVYTLTEESTHANTTEEHKDTRCGELLYPSPHCTPPLESGLIPVNPPSLIPVNLDDSSSSIGSSVGYGQVSQPVQGVASQLSRINRTSPWSPTSQANGSRIFSVVKKFGFPKKVSITESYAELPAGESSALGVINLEQLGQGKKNVAVSPDFKRIIIWTKKYMAVLRQPDMEMNPFLMEGSDLIITSNSYCAIVKRYIDHDEVRWYSFNQGFDCPVHEVLFRQNGSPDVVQCLAIMPDDTYLAVGLKGGSIKLFDLRQPTKSRILNFGARGGNGPTVASLSFTADAGELVASIRTGSIVNVYHCSEPFNNPIYSFTHDIGNHERDNQGVSSVIRSSDRDLFCFTSWTLHGIPILRDGLTCKTKTLEKAELIGPVDINNRIQQAVFSRSGRMLVLVDATGSIFKIFPDNIEKVRAERIASSLRLRWKAQSIKNQQLLDVKIADDEKFLYVVWIDEKKNQAQIAIVPTGVGD</sequence>
<proteinExistence type="predicted"/>
<keyword evidence="3" id="KW-1185">Reference proteome</keyword>
<protein>
    <recommendedName>
        <fullName evidence="1">DUF7099 domain-containing protein</fullName>
    </recommendedName>
</protein>
<evidence type="ECO:0000313" key="3">
    <source>
        <dbReference type="Proteomes" id="UP000750711"/>
    </source>
</evidence>
<dbReference type="Pfam" id="PF23388">
    <property type="entry name" value="DUF7099"/>
    <property type="match status" value="1"/>
</dbReference>
<reference evidence="2" key="1">
    <citation type="submission" date="2021-03" db="EMBL/GenBank/DDBJ databases">
        <title>Comparative genomics and phylogenomic investigation of the class Geoglossomycetes provide insights into ecological specialization and systematics.</title>
        <authorList>
            <person name="Melie T."/>
            <person name="Pirro S."/>
            <person name="Miller A.N."/>
            <person name="Quandt A."/>
        </authorList>
    </citation>
    <scope>NUCLEOTIDE SEQUENCE</scope>
    <source>
        <strain evidence="2">CAQ_001_2017</strain>
    </source>
</reference>
<dbReference type="Proteomes" id="UP000750711">
    <property type="component" value="Unassembled WGS sequence"/>
</dbReference>
<evidence type="ECO:0000313" key="2">
    <source>
        <dbReference type="EMBL" id="KAH0556772.1"/>
    </source>
</evidence>
<dbReference type="Gene3D" id="2.130.10.10">
    <property type="entry name" value="YVTN repeat-like/Quinoprotein amine dehydrogenase"/>
    <property type="match status" value="1"/>
</dbReference>
<dbReference type="InterPro" id="IPR015943">
    <property type="entry name" value="WD40/YVTN_repeat-like_dom_sf"/>
</dbReference>
<gene>
    <name evidence="2" type="ORF">GP486_005440</name>
</gene>
<dbReference type="SUPFAM" id="SSF82171">
    <property type="entry name" value="DPP6 N-terminal domain-like"/>
    <property type="match status" value="1"/>
</dbReference>
<accession>A0A9P8L992</accession>
<evidence type="ECO:0000259" key="1">
    <source>
        <dbReference type="Pfam" id="PF23388"/>
    </source>
</evidence>
<name>A0A9P8L992_9PEZI</name>
<dbReference type="InterPro" id="IPR055525">
    <property type="entry name" value="DUF7099"/>
</dbReference>
<comment type="caution">
    <text evidence="2">The sequence shown here is derived from an EMBL/GenBank/DDBJ whole genome shotgun (WGS) entry which is preliminary data.</text>
</comment>
<dbReference type="EMBL" id="JAGHQM010001016">
    <property type="protein sequence ID" value="KAH0556772.1"/>
    <property type="molecule type" value="Genomic_DNA"/>
</dbReference>
<organism evidence="2 3">
    <name type="scientific">Trichoglossum hirsutum</name>
    <dbReference type="NCBI Taxonomy" id="265104"/>
    <lineage>
        <taxon>Eukaryota</taxon>
        <taxon>Fungi</taxon>
        <taxon>Dikarya</taxon>
        <taxon>Ascomycota</taxon>
        <taxon>Pezizomycotina</taxon>
        <taxon>Geoglossomycetes</taxon>
        <taxon>Geoglossales</taxon>
        <taxon>Geoglossaceae</taxon>
        <taxon>Trichoglossum</taxon>
    </lineage>
</organism>
<feature type="domain" description="DUF7099" evidence="1">
    <location>
        <begin position="663"/>
        <end position="902"/>
    </location>
</feature>